<feature type="domain" description="VOC" evidence="1">
    <location>
        <begin position="1"/>
        <end position="128"/>
    </location>
</feature>
<dbReference type="InterPro" id="IPR037523">
    <property type="entry name" value="VOC_core"/>
</dbReference>
<dbReference type="InterPro" id="IPR051332">
    <property type="entry name" value="Fosfomycin_Res_Enzymes"/>
</dbReference>
<evidence type="ECO:0000313" key="3">
    <source>
        <dbReference type="Proteomes" id="UP000697710"/>
    </source>
</evidence>
<organism evidence="2 3">
    <name type="scientific">Eiseniibacteriota bacterium</name>
    <dbReference type="NCBI Taxonomy" id="2212470"/>
    <lineage>
        <taxon>Bacteria</taxon>
        <taxon>Candidatus Eiseniibacteriota</taxon>
    </lineage>
</organism>
<name>A0A956M060_UNCEI</name>
<dbReference type="PROSITE" id="PS51819">
    <property type="entry name" value="VOC"/>
    <property type="match status" value="1"/>
</dbReference>
<dbReference type="Pfam" id="PF13669">
    <property type="entry name" value="Glyoxalase_4"/>
    <property type="match status" value="1"/>
</dbReference>
<dbReference type="SUPFAM" id="SSF54593">
    <property type="entry name" value="Glyoxalase/Bleomycin resistance protein/Dihydroxybiphenyl dioxygenase"/>
    <property type="match status" value="1"/>
</dbReference>
<dbReference type="EMBL" id="JAGQHR010000461">
    <property type="protein sequence ID" value="MCA9728731.1"/>
    <property type="molecule type" value="Genomic_DNA"/>
</dbReference>
<protein>
    <submittedName>
        <fullName evidence="2">VOC family protein</fullName>
    </submittedName>
</protein>
<dbReference type="PANTHER" id="PTHR36113:SF6">
    <property type="entry name" value="FOSFOMYCIN RESISTANCE PROTEIN FOSX"/>
    <property type="match status" value="1"/>
</dbReference>
<evidence type="ECO:0000313" key="2">
    <source>
        <dbReference type="EMBL" id="MCA9728731.1"/>
    </source>
</evidence>
<gene>
    <name evidence="2" type="ORF">KC729_13660</name>
</gene>
<dbReference type="PANTHER" id="PTHR36113">
    <property type="entry name" value="LYASE, PUTATIVE-RELATED-RELATED"/>
    <property type="match status" value="1"/>
</dbReference>
<dbReference type="Gene3D" id="3.10.180.10">
    <property type="entry name" value="2,3-Dihydroxybiphenyl 1,2-Dioxygenase, domain 1"/>
    <property type="match status" value="1"/>
</dbReference>
<dbReference type="Proteomes" id="UP000697710">
    <property type="component" value="Unassembled WGS sequence"/>
</dbReference>
<dbReference type="AlphaFoldDB" id="A0A956M060"/>
<accession>A0A956M060</accession>
<sequence>MLHHVEIYVSDLDRAIAFWTPFMERLGYEAERWSAGINYLASEQDPYICLLEAPAQYAAAGYHRRRVGLNHLALRARSRQLVDELRDWVKASGYTLLYDERYPYATAPDYYALYCEDPDRIKLEVVAPDPA</sequence>
<proteinExistence type="predicted"/>
<evidence type="ECO:0000259" key="1">
    <source>
        <dbReference type="PROSITE" id="PS51819"/>
    </source>
</evidence>
<comment type="caution">
    <text evidence="2">The sequence shown here is derived from an EMBL/GenBank/DDBJ whole genome shotgun (WGS) entry which is preliminary data.</text>
</comment>
<dbReference type="InterPro" id="IPR029068">
    <property type="entry name" value="Glyas_Bleomycin-R_OHBP_Dase"/>
</dbReference>
<reference evidence="2" key="2">
    <citation type="journal article" date="2021" name="Microbiome">
        <title>Successional dynamics and alternative stable states in a saline activated sludge microbial community over 9 years.</title>
        <authorList>
            <person name="Wang Y."/>
            <person name="Ye J."/>
            <person name="Ju F."/>
            <person name="Liu L."/>
            <person name="Boyd J.A."/>
            <person name="Deng Y."/>
            <person name="Parks D.H."/>
            <person name="Jiang X."/>
            <person name="Yin X."/>
            <person name="Woodcroft B.J."/>
            <person name="Tyson G.W."/>
            <person name="Hugenholtz P."/>
            <person name="Polz M.F."/>
            <person name="Zhang T."/>
        </authorList>
    </citation>
    <scope>NUCLEOTIDE SEQUENCE</scope>
    <source>
        <strain evidence="2">HKST-UBA01</strain>
    </source>
</reference>
<reference evidence="2" key="1">
    <citation type="submission" date="2020-04" db="EMBL/GenBank/DDBJ databases">
        <authorList>
            <person name="Zhang T."/>
        </authorList>
    </citation>
    <scope>NUCLEOTIDE SEQUENCE</scope>
    <source>
        <strain evidence="2">HKST-UBA01</strain>
    </source>
</reference>